<dbReference type="InterPro" id="IPR012910">
    <property type="entry name" value="Plug_dom"/>
</dbReference>
<dbReference type="Gene3D" id="2.60.40.1120">
    <property type="entry name" value="Carboxypeptidase-like, regulatory domain"/>
    <property type="match status" value="1"/>
</dbReference>
<dbReference type="InterPro" id="IPR039426">
    <property type="entry name" value="TonB-dep_rcpt-like"/>
</dbReference>
<evidence type="ECO:0000256" key="1">
    <source>
        <dbReference type="ARBA" id="ARBA00004571"/>
    </source>
</evidence>
<dbReference type="Gene3D" id="2.40.170.20">
    <property type="entry name" value="TonB-dependent receptor, beta-barrel domain"/>
    <property type="match status" value="1"/>
</dbReference>
<dbReference type="PROSITE" id="PS52016">
    <property type="entry name" value="TONB_DEPENDENT_REC_3"/>
    <property type="match status" value="1"/>
</dbReference>
<dbReference type="SUPFAM" id="SSF49464">
    <property type="entry name" value="Carboxypeptidase regulatory domain-like"/>
    <property type="match status" value="1"/>
</dbReference>
<reference evidence="9 10" key="1">
    <citation type="submission" date="2019-06" db="EMBL/GenBank/DDBJ databases">
        <title>Echinicola alkalisoli sp. nov. isolated from saline soil.</title>
        <authorList>
            <person name="Sun J.-Q."/>
            <person name="Xu L."/>
        </authorList>
    </citation>
    <scope>NUCLEOTIDE SEQUENCE [LARGE SCALE GENOMIC DNA]</scope>
    <source>
        <strain evidence="9 10">LN3S3</strain>
    </source>
</reference>
<keyword evidence="4 7" id="KW-0812">Transmembrane</keyword>
<keyword evidence="9" id="KW-0675">Receptor</keyword>
<gene>
    <name evidence="9" type="ORF">FKX85_06715</name>
</gene>
<evidence type="ECO:0000256" key="6">
    <source>
        <dbReference type="ARBA" id="ARBA00023237"/>
    </source>
</evidence>
<dbReference type="EMBL" id="CP041253">
    <property type="protein sequence ID" value="QDH81511.1"/>
    <property type="molecule type" value="Genomic_DNA"/>
</dbReference>
<dbReference type="Pfam" id="PF13715">
    <property type="entry name" value="CarbopepD_reg_2"/>
    <property type="match status" value="1"/>
</dbReference>
<dbReference type="OrthoDB" id="9768177at2"/>
<keyword evidence="10" id="KW-1185">Reference proteome</keyword>
<dbReference type="KEGG" id="echi:FKX85_06715"/>
<dbReference type="Proteomes" id="UP000316614">
    <property type="component" value="Chromosome"/>
</dbReference>
<name>A0A514CNX0_9BACT</name>
<sequence>MSDVLKAIALQSDINFLRINDNIHVTAAGNKNKSSERSTHETVLEQVTGTITDQDGQPIPGVTIRVKETLRGTVTDIDGKFKIEVAEGETLTFSFVGFLQQELVYSGQQSLSIELKQDLHALDEVVVIGYGTTKRSDLTGAVSSVDMEELKDIPVVSPLQAIAGRIAGVNVTITEGSPDAEMKVRIRGGGSITQDNSPLYIVDGFQVSSINDIPPADIKTIDVLKDASATAIYGAQGANGVILVTTKSGKIGKTEVTFNSYVGMREVYNLTDVLSPYEYVHYQKELDPGPSVTGTSFYGMYGLWDDVDIYKSKGGNDWQKQLYGNTGVQKHFDVGLSGGNESLQYLVNYTRDDENYIMLNSAYKRDNISIKINKQISDRLKVDLYSRMSNTTITGPSVSSGRMLRDGVKYAPVRSLTYIPESSLAGTEDINSAEALSSLNDPIYNITNEYKKQYRFNNIYNLGVTWDIVEGLTFRTRGTYSFSKDYTDNIWLKNTGEASANGGQPVARRTDQKGQRWSIQNTLNYDFSTQDGKHEFNFLIGQEVYNTQRNSMRSESKFFPGDFNANNVLAMWNYGTPLPTYTDIGEPSRTSSFFGRFNYLLSDKYIFTFTAREDGKNVFAPGNRWGFFPAGAFAWKISEERFLKGKLDWLSNAKLRVSYGEVGNARVGSYWRQQYSFQSGDNRLIYIGETAQSALQPSSVLKNENLTWETKVSSNIGLDMALFNNRLNLTIDIYRDVTRDLILAVVLPANSGYSSQYQNVGSTSNKGIEISATGYIIDRGDFQLSANFNIAFNRNKIEQLDGSDYLIASSGWGLDLGSDDFRAQVGEPIGQIYGFVGDGMYSFDDFTFDETQKKWIIKEGVADVSSVITTSGNYFGPGHIKVKKLSGEGSQISADEDRTVIGNTMPKHTGGFTLNAVLKGFDLSAMLNWSYGNDIYNANKVDYTTFTGAKRYQNLSSLMSLDNRFTTIDPVTGYNVMFGNEADPERLQVLNQDATLWHPITNRSILTEWAVEDGSFLRLNTLTLGYTLPESLTTKFLVQNLRIYFSGYNLAIWTNYSGQDPEVDTRRSTPLTPGVDYSAYPKARTFLAGVNITF</sequence>
<keyword evidence="6 7" id="KW-0998">Cell outer membrane</keyword>
<comment type="subcellular location">
    <subcellularLocation>
        <location evidence="1 7">Cell outer membrane</location>
        <topology evidence="1 7">Multi-pass membrane protein</topology>
    </subcellularLocation>
</comment>
<dbReference type="FunFam" id="2.60.40.1120:FF:000003">
    <property type="entry name" value="Outer membrane protein Omp121"/>
    <property type="match status" value="1"/>
</dbReference>
<proteinExistence type="inferred from homology"/>
<dbReference type="InterPro" id="IPR023997">
    <property type="entry name" value="TonB-dep_OMP_SusC/RagA_CS"/>
</dbReference>
<keyword evidence="2 7" id="KW-0813">Transport</keyword>
<protein>
    <submittedName>
        <fullName evidence="9">TonB-dependent receptor</fullName>
    </submittedName>
</protein>
<evidence type="ECO:0000256" key="2">
    <source>
        <dbReference type="ARBA" id="ARBA00022448"/>
    </source>
</evidence>
<dbReference type="SUPFAM" id="SSF56935">
    <property type="entry name" value="Porins"/>
    <property type="match status" value="1"/>
</dbReference>
<organism evidence="9 10">
    <name type="scientific">Echinicola soli</name>
    <dbReference type="NCBI Taxonomy" id="2591634"/>
    <lineage>
        <taxon>Bacteria</taxon>
        <taxon>Pseudomonadati</taxon>
        <taxon>Bacteroidota</taxon>
        <taxon>Cytophagia</taxon>
        <taxon>Cytophagales</taxon>
        <taxon>Cyclobacteriaceae</taxon>
        <taxon>Echinicola</taxon>
    </lineage>
</organism>
<evidence type="ECO:0000259" key="8">
    <source>
        <dbReference type="Pfam" id="PF07715"/>
    </source>
</evidence>
<evidence type="ECO:0000256" key="7">
    <source>
        <dbReference type="PROSITE-ProRule" id="PRU01360"/>
    </source>
</evidence>
<dbReference type="GO" id="GO:0009279">
    <property type="term" value="C:cell outer membrane"/>
    <property type="evidence" value="ECO:0007669"/>
    <property type="project" value="UniProtKB-SubCell"/>
</dbReference>
<evidence type="ECO:0000313" key="10">
    <source>
        <dbReference type="Proteomes" id="UP000316614"/>
    </source>
</evidence>
<accession>A0A514CNX0</accession>
<keyword evidence="5 7" id="KW-0472">Membrane</keyword>
<keyword evidence="3 7" id="KW-1134">Transmembrane beta strand</keyword>
<dbReference type="NCBIfam" id="TIGR04057">
    <property type="entry name" value="SusC_RagA_signa"/>
    <property type="match status" value="1"/>
</dbReference>
<evidence type="ECO:0000256" key="3">
    <source>
        <dbReference type="ARBA" id="ARBA00022452"/>
    </source>
</evidence>
<dbReference type="Gene3D" id="2.170.130.10">
    <property type="entry name" value="TonB-dependent receptor, plug domain"/>
    <property type="match status" value="1"/>
</dbReference>
<dbReference type="FunFam" id="2.170.130.10:FF:000008">
    <property type="entry name" value="SusC/RagA family TonB-linked outer membrane protein"/>
    <property type="match status" value="1"/>
</dbReference>
<dbReference type="InterPro" id="IPR023996">
    <property type="entry name" value="TonB-dep_OMP_SusC/RagA"/>
</dbReference>
<evidence type="ECO:0000256" key="5">
    <source>
        <dbReference type="ARBA" id="ARBA00023136"/>
    </source>
</evidence>
<dbReference type="InterPro" id="IPR008969">
    <property type="entry name" value="CarboxyPept-like_regulatory"/>
</dbReference>
<evidence type="ECO:0000256" key="4">
    <source>
        <dbReference type="ARBA" id="ARBA00022692"/>
    </source>
</evidence>
<dbReference type="InterPro" id="IPR037066">
    <property type="entry name" value="Plug_dom_sf"/>
</dbReference>
<feature type="domain" description="TonB-dependent receptor plug" evidence="8">
    <location>
        <begin position="135"/>
        <end position="241"/>
    </location>
</feature>
<dbReference type="NCBIfam" id="TIGR04056">
    <property type="entry name" value="OMP_RagA_SusC"/>
    <property type="match status" value="1"/>
</dbReference>
<dbReference type="AlphaFoldDB" id="A0A514CNX0"/>
<dbReference type="InterPro" id="IPR036942">
    <property type="entry name" value="Beta-barrel_TonB_sf"/>
</dbReference>
<dbReference type="Pfam" id="PF07715">
    <property type="entry name" value="Plug"/>
    <property type="match status" value="1"/>
</dbReference>
<evidence type="ECO:0000313" key="9">
    <source>
        <dbReference type="EMBL" id="QDH81511.1"/>
    </source>
</evidence>
<comment type="similarity">
    <text evidence="7">Belongs to the TonB-dependent receptor family.</text>
</comment>